<dbReference type="RefSeq" id="WP_143950948.1">
    <property type="nucleotide sequence ID" value="NZ_BAABMB010000005.1"/>
</dbReference>
<feature type="region of interest" description="Disordered" evidence="3">
    <location>
        <begin position="206"/>
        <end position="227"/>
    </location>
</feature>
<dbReference type="InterPro" id="IPR050109">
    <property type="entry name" value="HTH-type_TetR-like_transc_reg"/>
</dbReference>
<accession>A0A556A7H6</accession>
<dbReference type="Gene3D" id="1.10.357.10">
    <property type="entry name" value="Tetracycline Repressor, domain 2"/>
    <property type="match status" value="1"/>
</dbReference>
<dbReference type="Pfam" id="PF00440">
    <property type="entry name" value="TetR_N"/>
    <property type="match status" value="1"/>
</dbReference>
<sequence length="227" mass="24701">MARAAETSLTLLETAERLFAERGIEHVSLRQIVLESGQRNVSALHYHFGSREALVSELLNLRLGQVNERRNALIDRLLAGHPCPTAHQLLSASFRALCEVVRDTGWGASYIQVLVQATFSPRLLGVGVIARQRVTGLRRVRDMLLTQLGHLPPRVARQRLVLVNDTAVYSIAHWSRLAHGPAGAVPLDTLLAQLTDFCTAGLLAPGSAQADHSDTRTAPTLATGTSR</sequence>
<dbReference type="Proteomes" id="UP000318405">
    <property type="component" value="Unassembled WGS sequence"/>
</dbReference>
<gene>
    <name evidence="5" type="ORF">FOZ76_24660</name>
</gene>
<evidence type="ECO:0000256" key="2">
    <source>
        <dbReference type="PROSITE-ProRule" id="PRU00335"/>
    </source>
</evidence>
<dbReference type="GO" id="GO:0000976">
    <property type="term" value="F:transcription cis-regulatory region binding"/>
    <property type="evidence" value="ECO:0007669"/>
    <property type="project" value="TreeGrafter"/>
</dbReference>
<dbReference type="SUPFAM" id="SSF46689">
    <property type="entry name" value="Homeodomain-like"/>
    <property type="match status" value="1"/>
</dbReference>
<evidence type="ECO:0000313" key="6">
    <source>
        <dbReference type="Proteomes" id="UP000318405"/>
    </source>
</evidence>
<protein>
    <submittedName>
        <fullName evidence="5">Helix-turn-helix transcriptional regulator</fullName>
    </submittedName>
</protein>
<evidence type="ECO:0000256" key="3">
    <source>
        <dbReference type="SAM" id="MobiDB-lite"/>
    </source>
</evidence>
<evidence type="ECO:0000256" key="1">
    <source>
        <dbReference type="ARBA" id="ARBA00023125"/>
    </source>
</evidence>
<organism evidence="5 6">
    <name type="scientific">Verticiella sediminum</name>
    <dbReference type="NCBI Taxonomy" id="1247510"/>
    <lineage>
        <taxon>Bacteria</taxon>
        <taxon>Pseudomonadati</taxon>
        <taxon>Pseudomonadota</taxon>
        <taxon>Betaproteobacteria</taxon>
        <taxon>Burkholderiales</taxon>
        <taxon>Alcaligenaceae</taxon>
        <taxon>Verticiella</taxon>
    </lineage>
</organism>
<dbReference type="EMBL" id="VLTJ01000042">
    <property type="protein sequence ID" value="TSH88832.1"/>
    <property type="molecule type" value="Genomic_DNA"/>
</dbReference>
<dbReference type="AlphaFoldDB" id="A0A556A7H6"/>
<dbReference type="OrthoDB" id="6684185at2"/>
<proteinExistence type="predicted"/>
<feature type="DNA-binding region" description="H-T-H motif" evidence="2">
    <location>
        <begin position="29"/>
        <end position="48"/>
    </location>
</feature>
<dbReference type="PANTHER" id="PTHR30055:SF235">
    <property type="entry name" value="TRANSCRIPTIONAL REGULATORY PROTEIN"/>
    <property type="match status" value="1"/>
</dbReference>
<feature type="domain" description="HTH tetR-type" evidence="4">
    <location>
        <begin position="5"/>
        <end position="66"/>
    </location>
</feature>
<dbReference type="PROSITE" id="PS50977">
    <property type="entry name" value="HTH_TETR_2"/>
    <property type="match status" value="1"/>
</dbReference>
<dbReference type="Pfam" id="PF17939">
    <property type="entry name" value="TetR_C_30"/>
    <property type="match status" value="1"/>
</dbReference>
<evidence type="ECO:0000259" key="4">
    <source>
        <dbReference type="PROSITE" id="PS50977"/>
    </source>
</evidence>
<feature type="compositionally biased region" description="Polar residues" evidence="3">
    <location>
        <begin position="216"/>
        <end position="227"/>
    </location>
</feature>
<reference evidence="5 6" key="1">
    <citation type="submission" date="2019-07" db="EMBL/GenBank/DDBJ databases">
        <title>Qingshengfaniella alkalisoli gen. nov., sp. nov., isolated from saline soil.</title>
        <authorList>
            <person name="Xu L."/>
            <person name="Huang X.-X."/>
            <person name="Sun J.-Q."/>
        </authorList>
    </citation>
    <scope>NUCLEOTIDE SEQUENCE [LARGE SCALE GENOMIC DNA]</scope>
    <source>
        <strain evidence="5 6">DSM 27279</strain>
    </source>
</reference>
<keyword evidence="6" id="KW-1185">Reference proteome</keyword>
<dbReference type="InterPro" id="IPR009057">
    <property type="entry name" value="Homeodomain-like_sf"/>
</dbReference>
<name>A0A556A7H6_9BURK</name>
<keyword evidence="1 2" id="KW-0238">DNA-binding</keyword>
<evidence type="ECO:0000313" key="5">
    <source>
        <dbReference type="EMBL" id="TSH88832.1"/>
    </source>
</evidence>
<dbReference type="InterPro" id="IPR041586">
    <property type="entry name" value="PsrA_TetR_C"/>
</dbReference>
<dbReference type="GO" id="GO:0003700">
    <property type="term" value="F:DNA-binding transcription factor activity"/>
    <property type="evidence" value="ECO:0007669"/>
    <property type="project" value="TreeGrafter"/>
</dbReference>
<dbReference type="PANTHER" id="PTHR30055">
    <property type="entry name" value="HTH-TYPE TRANSCRIPTIONAL REGULATOR RUTR"/>
    <property type="match status" value="1"/>
</dbReference>
<dbReference type="InterPro" id="IPR001647">
    <property type="entry name" value="HTH_TetR"/>
</dbReference>
<comment type="caution">
    <text evidence="5">The sequence shown here is derived from an EMBL/GenBank/DDBJ whole genome shotgun (WGS) entry which is preliminary data.</text>
</comment>